<dbReference type="AlphaFoldDB" id="A0A2H1G3H8"/>
<feature type="domain" description="SRR1-like" evidence="1">
    <location>
        <begin position="73"/>
        <end position="177"/>
    </location>
</feature>
<gene>
    <name evidence="2" type="ORF">ZT1E4_G3481</name>
</gene>
<protein>
    <recommendedName>
        <fullName evidence="1">SRR1-like domain-containing protein</fullName>
    </recommendedName>
</protein>
<dbReference type="Pfam" id="PF07985">
    <property type="entry name" value="SRR1"/>
    <property type="match status" value="1"/>
</dbReference>
<dbReference type="Proteomes" id="UP000245764">
    <property type="component" value="Chromosome 3"/>
</dbReference>
<evidence type="ECO:0000313" key="3">
    <source>
        <dbReference type="Proteomes" id="UP000245764"/>
    </source>
</evidence>
<accession>A0A2H1G3H8</accession>
<organism evidence="2 3">
    <name type="scientific">Zymoseptoria tritici ST99CH_1E4</name>
    <dbReference type="NCBI Taxonomy" id="1276532"/>
    <lineage>
        <taxon>Eukaryota</taxon>
        <taxon>Fungi</taxon>
        <taxon>Dikarya</taxon>
        <taxon>Ascomycota</taxon>
        <taxon>Pezizomycotina</taxon>
        <taxon>Dothideomycetes</taxon>
        <taxon>Dothideomycetidae</taxon>
        <taxon>Mycosphaerellales</taxon>
        <taxon>Mycosphaerellaceae</taxon>
        <taxon>Zymoseptoria</taxon>
    </lineage>
</organism>
<name>A0A2H1G3H8_ZYMTR</name>
<sequence length="292" mass="33133">MATTLTPDASWNHICPCAEVLGPESQEGGRWNTPDFLATATALYAEQQQRWLATETRRDLIATLDCKAPPGGMSIRNAVLMAIGELFHDDPKTFKKLSYQLFQLAVFQDIVAHLESRRPKVPKGHNIVISVQDPALTEYSKTFLTSLGFLILDAEQFEGDSAIQFDTFSFAPFYNRQFTFLGRCRLRQPALHIGAEQSSKIARDAFCFKQQYSGVQWDECSHDARACWTVWAYLKTFWQTHEHVRICDSERKVNEAWGIHDLFLSVERPGASCAKVHAEQVRLSEERKASAL</sequence>
<evidence type="ECO:0000313" key="2">
    <source>
        <dbReference type="EMBL" id="SMR48092.1"/>
    </source>
</evidence>
<evidence type="ECO:0000259" key="1">
    <source>
        <dbReference type="Pfam" id="PF07985"/>
    </source>
</evidence>
<dbReference type="EMBL" id="LT854255">
    <property type="protein sequence ID" value="SMR48092.1"/>
    <property type="molecule type" value="Genomic_DNA"/>
</dbReference>
<proteinExistence type="predicted"/>
<reference evidence="3" key="1">
    <citation type="submission" date="2017-05" db="EMBL/GenBank/DDBJ databases">
        <authorList>
            <person name="Song R."/>
            <person name="Chenine A.L."/>
            <person name="Ruprecht R.M."/>
        </authorList>
    </citation>
    <scope>NUCLEOTIDE SEQUENCE [LARGE SCALE GENOMIC DNA]</scope>
</reference>
<dbReference type="InterPro" id="IPR012942">
    <property type="entry name" value="SRR1-like"/>
</dbReference>